<dbReference type="InterPro" id="IPR011576">
    <property type="entry name" value="Pyridox_Oxase_N"/>
</dbReference>
<dbReference type="InterPro" id="IPR012349">
    <property type="entry name" value="Split_barrel_FMN-bd"/>
</dbReference>
<comment type="caution">
    <text evidence="3">The sequence shown here is derived from an EMBL/GenBank/DDBJ whole genome shotgun (WGS) entry which is preliminary data.</text>
</comment>
<name>A0A0C2ZNT5_RHOER</name>
<proteinExistence type="predicted"/>
<accession>A0A0C2ZNT5</accession>
<dbReference type="InterPro" id="IPR019967">
    <property type="entry name" value="F420-dep_enz_PPOX_Rv0121"/>
</dbReference>
<dbReference type="PANTHER" id="PTHR35176">
    <property type="entry name" value="HEME OXYGENASE HI_0854-RELATED"/>
    <property type="match status" value="1"/>
</dbReference>
<evidence type="ECO:0000259" key="2">
    <source>
        <dbReference type="Pfam" id="PF01243"/>
    </source>
</evidence>
<feature type="domain" description="Pyridoxamine 5'-phosphate oxidase N-terminal" evidence="2">
    <location>
        <begin position="7"/>
        <end position="119"/>
    </location>
</feature>
<dbReference type="Gene3D" id="2.30.110.10">
    <property type="entry name" value="Electron Transport, Fmn-binding Protein, Chain A"/>
    <property type="match status" value="1"/>
</dbReference>
<dbReference type="GO" id="GO:0005829">
    <property type="term" value="C:cytosol"/>
    <property type="evidence" value="ECO:0007669"/>
    <property type="project" value="TreeGrafter"/>
</dbReference>
<dbReference type="AlphaFoldDB" id="A0A0C2ZNT5"/>
<protein>
    <submittedName>
        <fullName evidence="3">PPOX class F420-dependent oxidoreductase</fullName>
    </submittedName>
</protein>
<evidence type="ECO:0000313" key="3">
    <source>
        <dbReference type="EMBL" id="KAB2583237.1"/>
    </source>
</evidence>
<dbReference type="Proteomes" id="UP000325576">
    <property type="component" value="Unassembled WGS sequence"/>
</dbReference>
<dbReference type="EMBL" id="MRBO01000584">
    <property type="protein sequence ID" value="KAB2583237.1"/>
    <property type="molecule type" value="Genomic_DNA"/>
</dbReference>
<keyword evidence="1" id="KW-0560">Oxidoreductase</keyword>
<dbReference type="GO" id="GO:0016627">
    <property type="term" value="F:oxidoreductase activity, acting on the CH-CH group of donors"/>
    <property type="evidence" value="ECO:0007669"/>
    <property type="project" value="TreeGrafter"/>
</dbReference>
<evidence type="ECO:0000256" key="1">
    <source>
        <dbReference type="ARBA" id="ARBA00023002"/>
    </source>
</evidence>
<dbReference type="NCBIfam" id="TIGR03668">
    <property type="entry name" value="Rv0121_F420"/>
    <property type="match status" value="1"/>
</dbReference>
<evidence type="ECO:0000313" key="4">
    <source>
        <dbReference type="Proteomes" id="UP000325576"/>
    </source>
</evidence>
<dbReference type="PANTHER" id="PTHR35176:SF2">
    <property type="entry name" value="F420H(2)-DEPENDENT REDUCTASE RV1155"/>
    <property type="match status" value="1"/>
</dbReference>
<dbReference type="SUPFAM" id="SSF50475">
    <property type="entry name" value="FMN-binding split barrel"/>
    <property type="match status" value="1"/>
</dbReference>
<dbReference type="Pfam" id="PF01243">
    <property type="entry name" value="PNPOx_N"/>
    <property type="match status" value="1"/>
</dbReference>
<sequence>MNMDDPRARFEAARVAHLATADAAGVPHIVPLVFVLVGDTVYSCVDHKPKTTTALRRLRNITETGRASLLVDHYDDNWSALWWVRVDGRAEVLGPGTKESENAIDALAAKYPQYVDHRPHGQVIAVRDVDWSSWSAAA</sequence>
<organism evidence="3 4">
    <name type="scientific">Rhodococcus erythropolis</name>
    <name type="common">Arthrobacter picolinophilus</name>
    <dbReference type="NCBI Taxonomy" id="1833"/>
    <lineage>
        <taxon>Bacteria</taxon>
        <taxon>Bacillati</taxon>
        <taxon>Actinomycetota</taxon>
        <taxon>Actinomycetes</taxon>
        <taxon>Mycobacteriales</taxon>
        <taxon>Nocardiaceae</taxon>
        <taxon>Rhodococcus</taxon>
        <taxon>Rhodococcus erythropolis group</taxon>
    </lineage>
</organism>
<dbReference type="GO" id="GO:0070967">
    <property type="term" value="F:coenzyme F420 binding"/>
    <property type="evidence" value="ECO:0007669"/>
    <property type="project" value="TreeGrafter"/>
</dbReference>
<dbReference type="InterPro" id="IPR052019">
    <property type="entry name" value="F420H2_bilvrd_red/Heme_oxyg"/>
</dbReference>
<gene>
    <name evidence="3" type="ORF">BS297_21655</name>
</gene>
<reference evidence="3 4" key="1">
    <citation type="journal article" date="2017" name="Poromechanics V (2013)">
        <title>Genomic Characterization of the Arsenic-Tolerant Actinobacterium, &lt;i&gt;Rhodococcus erythropolis&lt;/i&gt; S43.</title>
        <authorList>
            <person name="Retamal-Morales G."/>
            <person name="Mehnert M."/>
            <person name="Schwabe R."/>
            <person name="Tischler D."/>
            <person name="Schloemann M."/>
            <person name="Levican G.J."/>
        </authorList>
    </citation>
    <scope>NUCLEOTIDE SEQUENCE [LARGE SCALE GENOMIC DNA]</scope>
    <source>
        <strain evidence="3 4">S43</strain>
    </source>
</reference>